<comment type="similarity">
    <text evidence="1">Belongs to the universal ribosomal protein uL15 family.</text>
</comment>
<dbReference type="AlphaFoldDB" id="A0A915IGI2"/>
<dbReference type="WBParaSite" id="nRc.2.0.1.t13306-RA">
    <property type="protein sequence ID" value="nRc.2.0.1.t13306-RA"/>
    <property type="gene ID" value="nRc.2.0.1.g13306"/>
</dbReference>
<dbReference type="Proteomes" id="UP000887565">
    <property type="component" value="Unplaced"/>
</dbReference>
<dbReference type="PANTHER" id="PTHR12934">
    <property type="entry name" value="50S RIBOSOMAL PROTEIN L15"/>
    <property type="match status" value="1"/>
</dbReference>
<evidence type="ECO:0000313" key="3">
    <source>
        <dbReference type="WBParaSite" id="nRc.2.0.1.t13306-RA"/>
    </source>
</evidence>
<evidence type="ECO:0000313" key="2">
    <source>
        <dbReference type="Proteomes" id="UP000887565"/>
    </source>
</evidence>
<dbReference type="InterPro" id="IPR005749">
    <property type="entry name" value="Ribosomal_uL15_bac-type"/>
</dbReference>
<dbReference type="OMA" id="QTPFYLQ"/>
<keyword evidence="2" id="KW-1185">Reference proteome</keyword>
<name>A0A915IGI2_ROMCU</name>
<organism evidence="2 3">
    <name type="scientific">Romanomermis culicivorax</name>
    <name type="common">Nematode worm</name>
    <dbReference type="NCBI Taxonomy" id="13658"/>
    <lineage>
        <taxon>Eukaryota</taxon>
        <taxon>Metazoa</taxon>
        <taxon>Ecdysozoa</taxon>
        <taxon>Nematoda</taxon>
        <taxon>Enoplea</taxon>
        <taxon>Dorylaimia</taxon>
        <taxon>Mermithida</taxon>
        <taxon>Mermithoidea</taxon>
        <taxon>Mermithidae</taxon>
        <taxon>Romanomermis</taxon>
    </lineage>
</organism>
<sequence>MSGRPASSVAEKAFKYLRNSPRVSAYQVKDNPGAFTKARQVKSNHNKAGQSHRELQGAGKPPLGWIYGDWYRSFFQIWPSDLSYNAFIHIRREYPPLSLLELQRLIDLGYIDTTKPIDLTTLCNTKQYTCDPGQRQFGVQLTD</sequence>
<dbReference type="GO" id="GO:0003735">
    <property type="term" value="F:structural constituent of ribosome"/>
    <property type="evidence" value="ECO:0007669"/>
    <property type="project" value="InterPro"/>
</dbReference>
<dbReference type="GO" id="GO:0005762">
    <property type="term" value="C:mitochondrial large ribosomal subunit"/>
    <property type="evidence" value="ECO:0007669"/>
    <property type="project" value="TreeGrafter"/>
</dbReference>
<dbReference type="GO" id="GO:0006412">
    <property type="term" value="P:translation"/>
    <property type="evidence" value="ECO:0007669"/>
    <property type="project" value="InterPro"/>
</dbReference>
<proteinExistence type="inferred from homology"/>
<accession>A0A915IGI2</accession>
<protein>
    <submittedName>
        <fullName evidence="3">Uncharacterized protein</fullName>
    </submittedName>
</protein>
<evidence type="ECO:0000256" key="1">
    <source>
        <dbReference type="ARBA" id="ARBA00007320"/>
    </source>
</evidence>
<dbReference type="PANTHER" id="PTHR12934:SF11">
    <property type="entry name" value="LARGE RIBOSOMAL SUBUNIT PROTEIN UL15M"/>
    <property type="match status" value="1"/>
</dbReference>
<reference evidence="3" key="1">
    <citation type="submission" date="2022-11" db="UniProtKB">
        <authorList>
            <consortium name="WormBaseParasite"/>
        </authorList>
    </citation>
    <scope>IDENTIFICATION</scope>
</reference>